<sequence>MSSIRFFHCADLHLDSPFKGMSDLPSHAFKRLRNSTFDAFQQLINDAIQERPDFILIVGDLYDGEERSLRAQQIFQKGMEQLALYNIPVIISYGNHDHLSGKWTRFSLPSNVQAMPAETKTITLHIRGMNVNITGFSYRERHIPQAMVQSYPAATDREAIHIGMLHGSIRGDATHDVYAPFTIEDLLSKQYDYWALGHIHKRQILYENPMIVYPGNIQSRHRKELGVKGFYDIELSKGQATYNFRPASAVVFEEIEVDCEKILHANDLLKVCAEAIDGFRKEYGAGLVWLHLKNIDERARTLFEDAQLAEWVDIMREEQENETPFVWIQAIAVDLSSISHYKPTFASESVLQAINEWSDDEMKEILKELYQHPKAGRYLDELTTEDLKNLRFDAEHLFKLGFQ</sequence>
<dbReference type="SUPFAM" id="SSF56300">
    <property type="entry name" value="Metallo-dependent phosphatases"/>
    <property type="match status" value="1"/>
</dbReference>
<keyword evidence="1" id="KW-0378">Hydrolase</keyword>
<dbReference type="PANTHER" id="PTHR30337:SF7">
    <property type="entry name" value="PHOSPHOESTERASE"/>
    <property type="match status" value="1"/>
</dbReference>
<feature type="domain" description="Calcineurin-like phosphoesterase" evidence="2">
    <location>
        <begin position="4"/>
        <end position="201"/>
    </location>
</feature>
<evidence type="ECO:0000313" key="4">
    <source>
        <dbReference type="Proteomes" id="UP000076021"/>
    </source>
</evidence>
<dbReference type="OrthoDB" id="9773856at2"/>
<name>A0A143HDP3_9BACL</name>
<dbReference type="InterPro" id="IPR050535">
    <property type="entry name" value="DNA_Repair-Maintenance_Comp"/>
</dbReference>
<dbReference type="PIRSF" id="PIRSF033091">
    <property type="entry name" value="Pesterase_YhaO"/>
    <property type="match status" value="1"/>
</dbReference>
<dbReference type="InterPro" id="IPR014576">
    <property type="entry name" value="Pesterase_YhaO"/>
</dbReference>
<dbReference type="Gene3D" id="3.60.21.10">
    <property type="match status" value="1"/>
</dbReference>
<evidence type="ECO:0000313" key="3">
    <source>
        <dbReference type="EMBL" id="AMW99854.1"/>
    </source>
</evidence>
<dbReference type="KEGG" id="rst:ATY39_10620"/>
<protein>
    <recommendedName>
        <fullName evidence="2">Calcineurin-like phosphoesterase domain-containing protein</fullName>
    </recommendedName>
</protein>
<dbReference type="InterPro" id="IPR041796">
    <property type="entry name" value="Mre11_N"/>
</dbReference>
<evidence type="ECO:0000259" key="2">
    <source>
        <dbReference type="Pfam" id="PF00149"/>
    </source>
</evidence>
<dbReference type="RefSeq" id="WP_066789597.1">
    <property type="nucleotide sequence ID" value="NZ_CP014806.1"/>
</dbReference>
<dbReference type="STRING" id="241244.ATY39_10620"/>
<reference evidence="4" key="2">
    <citation type="submission" date="2016-03" db="EMBL/GenBank/DDBJ databases">
        <authorList>
            <person name="Ploux O."/>
        </authorList>
    </citation>
    <scope>NUCLEOTIDE SEQUENCE [LARGE SCALE GENOMIC DNA]</scope>
    <source>
        <strain evidence="4">PP9</strain>
    </source>
</reference>
<reference evidence="3 4" key="1">
    <citation type="journal article" date="2016" name="Genome Announc.">
        <title>Whole-Genome Sequence of Rummeliibacillus stabekisii Strain PP9 Isolated from Antarctic Soil.</title>
        <authorList>
            <person name="da Mota F.F."/>
            <person name="Vollu R.E."/>
            <person name="Jurelevicius D."/>
            <person name="Seldin L."/>
        </authorList>
    </citation>
    <scope>NUCLEOTIDE SEQUENCE [LARGE SCALE GENOMIC DNA]</scope>
    <source>
        <strain evidence="3 4">PP9</strain>
    </source>
</reference>
<dbReference type="CDD" id="cd00840">
    <property type="entry name" value="MPP_Mre11_N"/>
    <property type="match status" value="1"/>
</dbReference>
<dbReference type="InterPro" id="IPR004843">
    <property type="entry name" value="Calcineurin-like_PHP"/>
</dbReference>
<keyword evidence="4" id="KW-1185">Reference proteome</keyword>
<organism evidence="3 4">
    <name type="scientific">Rummeliibacillus stabekisii</name>
    <dbReference type="NCBI Taxonomy" id="241244"/>
    <lineage>
        <taxon>Bacteria</taxon>
        <taxon>Bacillati</taxon>
        <taxon>Bacillota</taxon>
        <taxon>Bacilli</taxon>
        <taxon>Bacillales</taxon>
        <taxon>Caryophanaceae</taxon>
        <taxon>Rummeliibacillus</taxon>
    </lineage>
</organism>
<dbReference type="GO" id="GO:0016787">
    <property type="term" value="F:hydrolase activity"/>
    <property type="evidence" value="ECO:0007669"/>
    <property type="project" value="UniProtKB-KW"/>
</dbReference>
<dbReference type="PANTHER" id="PTHR30337">
    <property type="entry name" value="COMPONENT OF ATP-DEPENDENT DSDNA EXONUCLEASE"/>
    <property type="match status" value="1"/>
</dbReference>
<proteinExistence type="predicted"/>
<dbReference type="Pfam" id="PF00149">
    <property type="entry name" value="Metallophos"/>
    <property type="match status" value="1"/>
</dbReference>
<accession>A0A143HDP3</accession>
<gene>
    <name evidence="3" type="ORF">ATY39_10620</name>
</gene>
<dbReference type="Proteomes" id="UP000076021">
    <property type="component" value="Chromosome"/>
</dbReference>
<dbReference type="InterPro" id="IPR029052">
    <property type="entry name" value="Metallo-depent_PP-like"/>
</dbReference>
<dbReference type="EMBL" id="CP014806">
    <property type="protein sequence ID" value="AMW99854.1"/>
    <property type="molecule type" value="Genomic_DNA"/>
</dbReference>
<dbReference type="AlphaFoldDB" id="A0A143HDP3"/>
<evidence type="ECO:0000256" key="1">
    <source>
        <dbReference type="ARBA" id="ARBA00022801"/>
    </source>
</evidence>